<sequence length="134" mass="15565">MKKIGLILLIGLLTSCVKKTEFIPNENLIEFHRQTIMDMDELVDSGEENYQNLNLEKFNLKTDTIRFENDFIYISYLSIVNACGQYAGDIEIKNDSIYLKLVDTVGIACTSQRVDRLKFKIKNSENKKYGIKKW</sequence>
<gene>
    <name evidence="1" type="ORF">RM697_01105</name>
</gene>
<evidence type="ECO:0000313" key="1">
    <source>
        <dbReference type="EMBL" id="MDT0557224.1"/>
    </source>
</evidence>
<name>A0ABU2YGB7_9FLAO</name>
<keyword evidence="2" id="KW-1185">Reference proteome</keyword>
<proteinExistence type="predicted"/>
<dbReference type="PROSITE" id="PS51257">
    <property type="entry name" value="PROKAR_LIPOPROTEIN"/>
    <property type="match status" value="1"/>
</dbReference>
<comment type="caution">
    <text evidence="1">The sequence shown here is derived from an EMBL/GenBank/DDBJ whole genome shotgun (WGS) entry which is preliminary data.</text>
</comment>
<reference evidence="1 2" key="1">
    <citation type="submission" date="2023-09" db="EMBL/GenBank/DDBJ databases">
        <authorList>
            <person name="Rey-Velasco X."/>
        </authorList>
    </citation>
    <scope>NUCLEOTIDE SEQUENCE [LARGE SCALE GENOMIC DNA]</scope>
    <source>
        <strain evidence="1 2">W332</strain>
    </source>
</reference>
<organism evidence="1 2">
    <name type="scientific">Microcosmobacter mediterraneus</name>
    <dbReference type="NCBI Taxonomy" id="3075607"/>
    <lineage>
        <taxon>Bacteria</taxon>
        <taxon>Pseudomonadati</taxon>
        <taxon>Bacteroidota</taxon>
        <taxon>Flavobacteriia</taxon>
        <taxon>Flavobacteriales</taxon>
        <taxon>Flavobacteriaceae</taxon>
        <taxon>Microcosmobacter</taxon>
    </lineage>
</organism>
<evidence type="ECO:0000313" key="2">
    <source>
        <dbReference type="Proteomes" id="UP001259492"/>
    </source>
</evidence>
<dbReference type="RefSeq" id="WP_311425995.1">
    <property type="nucleotide sequence ID" value="NZ_JAVRIA010000001.1"/>
</dbReference>
<accession>A0ABU2YGB7</accession>
<dbReference type="Proteomes" id="UP001259492">
    <property type="component" value="Unassembled WGS sequence"/>
</dbReference>
<dbReference type="EMBL" id="JAVRIA010000001">
    <property type="protein sequence ID" value="MDT0557224.1"/>
    <property type="molecule type" value="Genomic_DNA"/>
</dbReference>
<evidence type="ECO:0008006" key="3">
    <source>
        <dbReference type="Google" id="ProtNLM"/>
    </source>
</evidence>
<protein>
    <recommendedName>
        <fullName evidence="3">Lipoprotein</fullName>
    </recommendedName>
</protein>